<comment type="cofactor">
    <cofactor evidence="4">
        <name>Zn(2+)</name>
        <dbReference type="ChEBI" id="CHEBI:29105"/>
    </cofactor>
    <text evidence="4">Binds 1 zinc ion.</text>
</comment>
<keyword evidence="7" id="KW-1185">Reference proteome</keyword>
<sequence length="149" mass="17535">MDNNEIQQLTETISIKYFGREFQHKAYFNNRLKTTGGRYILNSHNIEINEKQFIKYGESAIIDIIKHELCHYHLHIQGKGYKHKDADFKVLSKQTGAPRFCAPLEKYEERAKYIYKCENCGVEFPRIRKVNTKKMVCGKCKGKLTQVEK</sequence>
<reference evidence="6 7" key="1">
    <citation type="journal article" date="2016" name="Front. Microbiol.">
        <title>Comprehensive Phylogenetic Analysis of Bovine Non-aureus Staphylococci Species Based on Whole-Genome Sequencing.</title>
        <authorList>
            <person name="Naushad S."/>
            <person name="Barkema H.W."/>
            <person name="Luby C."/>
            <person name="Condas L.A."/>
            <person name="Nobrega D.B."/>
            <person name="Carson D.A."/>
            <person name="De Buck J."/>
        </authorList>
    </citation>
    <scope>NUCLEOTIDE SEQUENCE [LARGE SCALE GENOMIC DNA]</scope>
    <source>
        <strain evidence="6 7">SNUC 4554</strain>
    </source>
</reference>
<dbReference type="AlphaFoldDB" id="A0A418IC92"/>
<dbReference type="OrthoDB" id="9799909at2"/>
<dbReference type="SMART" id="SM00731">
    <property type="entry name" value="SprT"/>
    <property type="match status" value="1"/>
</dbReference>
<comment type="caution">
    <text evidence="6">The sequence shown here is derived from an EMBL/GenBank/DDBJ whole genome shotgun (WGS) entry which is preliminary data.</text>
</comment>
<dbReference type="HAMAP" id="MF_00745">
    <property type="entry name" value="SprT_like"/>
    <property type="match status" value="1"/>
</dbReference>
<proteinExistence type="inferred from homology"/>
<feature type="domain" description="SprT-like" evidence="5">
    <location>
        <begin position="4"/>
        <end position="147"/>
    </location>
</feature>
<feature type="active site" evidence="4">
    <location>
        <position position="68"/>
    </location>
</feature>
<keyword evidence="1 4" id="KW-0963">Cytoplasm</keyword>
<dbReference type="Pfam" id="PF10263">
    <property type="entry name" value="SprT-like"/>
    <property type="match status" value="1"/>
</dbReference>
<dbReference type="InterPro" id="IPR006640">
    <property type="entry name" value="SprT-like_domain"/>
</dbReference>
<dbReference type="RefSeq" id="WP_119585977.1">
    <property type="nucleotide sequence ID" value="NZ_JAWVBI010000001.1"/>
</dbReference>
<dbReference type="Pfam" id="PF17283">
    <property type="entry name" value="Zn_ribbon_SprT"/>
    <property type="match status" value="1"/>
</dbReference>
<accession>A0A418IC92</accession>
<evidence type="ECO:0000256" key="3">
    <source>
        <dbReference type="ARBA" id="ARBA00022833"/>
    </source>
</evidence>
<evidence type="ECO:0000256" key="2">
    <source>
        <dbReference type="ARBA" id="ARBA00022723"/>
    </source>
</evidence>
<feature type="binding site" evidence="4">
    <location>
        <position position="67"/>
    </location>
    <ligand>
        <name>Zn(2+)</name>
        <dbReference type="ChEBI" id="CHEBI:29105"/>
    </ligand>
</feature>
<keyword evidence="3 4" id="KW-0862">Zinc</keyword>
<gene>
    <name evidence="6" type="ORF">BU112_13090</name>
</gene>
<feature type="binding site" evidence="4">
    <location>
        <position position="71"/>
    </location>
    <ligand>
        <name>Zn(2+)</name>
        <dbReference type="ChEBI" id="CHEBI:29105"/>
    </ligand>
</feature>
<comment type="similarity">
    <text evidence="4">Belongs to the SprT family.</text>
</comment>
<evidence type="ECO:0000313" key="6">
    <source>
        <dbReference type="EMBL" id="RIM97151.1"/>
    </source>
</evidence>
<dbReference type="InterPro" id="IPR023524">
    <property type="entry name" value="Uncharacterised_SprT-like"/>
</dbReference>
<comment type="subcellular location">
    <subcellularLocation>
        <location evidence="4">Cytoplasm</location>
    </subcellularLocation>
</comment>
<evidence type="ECO:0000259" key="5">
    <source>
        <dbReference type="SMART" id="SM00731"/>
    </source>
</evidence>
<dbReference type="NCBIfam" id="NF003339">
    <property type="entry name" value="PRK04351.1"/>
    <property type="match status" value="1"/>
</dbReference>
<name>A0A418IC92_9STAP</name>
<dbReference type="GO" id="GO:0005737">
    <property type="term" value="C:cytoplasm"/>
    <property type="evidence" value="ECO:0007669"/>
    <property type="project" value="UniProtKB-SubCell"/>
</dbReference>
<dbReference type="GO" id="GO:0006950">
    <property type="term" value="P:response to stress"/>
    <property type="evidence" value="ECO:0007669"/>
    <property type="project" value="UniProtKB-ARBA"/>
</dbReference>
<evidence type="ECO:0000256" key="1">
    <source>
        <dbReference type="ARBA" id="ARBA00022490"/>
    </source>
</evidence>
<dbReference type="GO" id="GO:0008270">
    <property type="term" value="F:zinc ion binding"/>
    <property type="evidence" value="ECO:0007669"/>
    <property type="project" value="UniProtKB-UniRule"/>
</dbReference>
<dbReference type="EMBL" id="QXUF01000131">
    <property type="protein sequence ID" value="RIM97151.1"/>
    <property type="molecule type" value="Genomic_DNA"/>
</dbReference>
<dbReference type="Proteomes" id="UP000286317">
    <property type="component" value="Unassembled WGS sequence"/>
</dbReference>
<dbReference type="InterPro" id="IPR035240">
    <property type="entry name" value="SprT_Zn_ribbon"/>
</dbReference>
<evidence type="ECO:0000256" key="4">
    <source>
        <dbReference type="HAMAP-Rule" id="MF_00745"/>
    </source>
</evidence>
<organism evidence="6 7">
    <name type="scientific">Staphylococcus shinii</name>
    <dbReference type="NCBI Taxonomy" id="2912228"/>
    <lineage>
        <taxon>Bacteria</taxon>
        <taxon>Bacillati</taxon>
        <taxon>Bacillota</taxon>
        <taxon>Bacilli</taxon>
        <taxon>Bacillales</taxon>
        <taxon>Staphylococcaceae</taxon>
        <taxon>Staphylococcus</taxon>
    </lineage>
</organism>
<protein>
    <recommendedName>
        <fullName evidence="4">Protein SprT-like</fullName>
    </recommendedName>
</protein>
<evidence type="ECO:0000313" key="7">
    <source>
        <dbReference type="Proteomes" id="UP000286317"/>
    </source>
</evidence>
<keyword evidence="2 4" id="KW-0479">Metal-binding</keyword>